<dbReference type="Gene3D" id="2.60.40.10">
    <property type="entry name" value="Immunoglobulins"/>
    <property type="match status" value="1"/>
</dbReference>
<accession>A0AAV8WW81</accession>
<proteinExistence type="predicted"/>
<dbReference type="PROSITE" id="PS50853">
    <property type="entry name" value="FN3"/>
    <property type="match status" value="1"/>
</dbReference>
<dbReference type="InterPro" id="IPR003961">
    <property type="entry name" value="FN3_dom"/>
</dbReference>
<dbReference type="InterPro" id="IPR036116">
    <property type="entry name" value="FN3_sf"/>
</dbReference>
<evidence type="ECO:0000313" key="3">
    <source>
        <dbReference type="Proteomes" id="UP001162156"/>
    </source>
</evidence>
<name>A0AAV8WW81_9CUCU</name>
<organism evidence="2 3">
    <name type="scientific">Rhamnusium bicolor</name>
    <dbReference type="NCBI Taxonomy" id="1586634"/>
    <lineage>
        <taxon>Eukaryota</taxon>
        <taxon>Metazoa</taxon>
        <taxon>Ecdysozoa</taxon>
        <taxon>Arthropoda</taxon>
        <taxon>Hexapoda</taxon>
        <taxon>Insecta</taxon>
        <taxon>Pterygota</taxon>
        <taxon>Neoptera</taxon>
        <taxon>Endopterygota</taxon>
        <taxon>Coleoptera</taxon>
        <taxon>Polyphaga</taxon>
        <taxon>Cucujiformia</taxon>
        <taxon>Chrysomeloidea</taxon>
        <taxon>Cerambycidae</taxon>
        <taxon>Lepturinae</taxon>
        <taxon>Rhagiini</taxon>
        <taxon>Rhamnusium</taxon>
    </lineage>
</organism>
<keyword evidence="3" id="KW-1185">Reference proteome</keyword>
<dbReference type="CDD" id="cd00063">
    <property type="entry name" value="FN3"/>
    <property type="match status" value="1"/>
</dbReference>
<gene>
    <name evidence="2" type="ORF">NQ314_016305</name>
</gene>
<dbReference type="AlphaFoldDB" id="A0AAV8WW81"/>
<sequence length="78" mass="8895">MKNGYVIEKRDLTHGGGWVPAVSYVNPKYNHSVVPRLLEGTKYEFRVFAENLQGRSDPLETEKPIVAKNQYGELMLNT</sequence>
<feature type="domain" description="Fibronectin type-III" evidence="1">
    <location>
        <begin position="1"/>
        <end position="70"/>
    </location>
</feature>
<comment type="caution">
    <text evidence="2">The sequence shown here is derived from an EMBL/GenBank/DDBJ whole genome shotgun (WGS) entry which is preliminary data.</text>
</comment>
<dbReference type="InterPro" id="IPR013783">
    <property type="entry name" value="Ig-like_fold"/>
</dbReference>
<dbReference type="Proteomes" id="UP001162156">
    <property type="component" value="Unassembled WGS sequence"/>
</dbReference>
<dbReference type="EMBL" id="JANEYF010004530">
    <property type="protein sequence ID" value="KAJ8930884.1"/>
    <property type="molecule type" value="Genomic_DNA"/>
</dbReference>
<evidence type="ECO:0000313" key="2">
    <source>
        <dbReference type="EMBL" id="KAJ8930884.1"/>
    </source>
</evidence>
<dbReference type="SUPFAM" id="SSF49265">
    <property type="entry name" value="Fibronectin type III"/>
    <property type="match status" value="1"/>
</dbReference>
<protein>
    <recommendedName>
        <fullName evidence="1">Fibronectin type-III domain-containing protein</fullName>
    </recommendedName>
</protein>
<evidence type="ECO:0000259" key="1">
    <source>
        <dbReference type="PROSITE" id="PS50853"/>
    </source>
</evidence>
<reference evidence="2" key="1">
    <citation type="journal article" date="2023" name="Insect Mol. Biol.">
        <title>Genome sequencing provides insights into the evolution of gene families encoding plant cell wall-degrading enzymes in longhorned beetles.</title>
        <authorList>
            <person name="Shin N.R."/>
            <person name="Okamura Y."/>
            <person name="Kirsch R."/>
            <person name="Pauchet Y."/>
        </authorList>
    </citation>
    <scope>NUCLEOTIDE SEQUENCE</scope>
    <source>
        <strain evidence="2">RBIC_L_NR</strain>
    </source>
</reference>